<evidence type="ECO:0000313" key="9">
    <source>
        <dbReference type="Proteomes" id="UP000694941"/>
    </source>
</evidence>
<dbReference type="GeneID" id="106465701"/>
<keyword evidence="7" id="KW-0812">Transmembrane</keyword>
<dbReference type="PANTHER" id="PTHR11848">
    <property type="entry name" value="TGF-BETA FAMILY"/>
    <property type="match status" value="1"/>
</dbReference>
<evidence type="ECO:0000256" key="5">
    <source>
        <dbReference type="ARBA" id="ARBA00023157"/>
    </source>
</evidence>
<dbReference type="PRINTS" id="PR00669">
    <property type="entry name" value="INHIBINA"/>
</dbReference>
<dbReference type="Gene3D" id="2.10.90.10">
    <property type="entry name" value="Cystine-knot cytokines"/>
    <property type="match status" value="1"/>
</dbReference>
<dbReference type="RefSeq" id="XP_022249332.1">
    <property type="nucleotide sequence ID" value="XM_022393624.1"/>
</dbReference>
<dbReference type="Proteomes" id="UP000694941">
    <property type="component" value="Unplaced"/>
</dbReference>
<keyword evidence="7" id="KW-1133">Transmembrane helix</keyword>
<feature type="domain" description="TGF-beta family profile" evidence="8">
    <location>
        <begin position="344"/>
        <end position="482"/>
    </location>
</feature>
<evidence type="ECO:0000259" key="8">
    <source>
        <dbReference type="PROSITE" id="PS51362"/>
    </source>
</evidence>
<evidence type="ECO:0000256" key="2">
    <source>
        <dbReference type="ARBA" id="ARBA00006656"/>
    </source>
</evidence>
<protein>
    <submittedName>
        <fullName evidence="10">Growth/differentiation factor 10-like</fullName>
    </submittedName>
</protein>
<comment type="similarity">
    <text evidence="2 6">Belongs to the TGF-beta family.</text>
</comment>
<evidence type="ECO:0000313" key="10">
    <source>
        <dbReference type="RefSeq" id="XP_022249332.1"/>
    </source>
</evidence>
<gene>
    <name evidence="10" type="primary">LOC106465701</name>
</gene>
<keyword evidence="4 6" id="KW-0339">Growth factor</keyword>
<proteinExistence type="inferred from homology"/>
<name>A0ABM1T0C6_LIMPO</name>
<dbReference type="InterPro" id="IPR001111">
    <property type="entry name" value="TGF-b_propeptide"/>
</dbReference>
<dbReference type="SUPFAM" id="SSF57501">
    <property type="entry name" value="Cystine-knot cytokines"/>
    <property type="match status" value="1"/>
</dbReference>
<evidence type="ECO:0000256" key="6">
    <source>
        <dbReference type="RuleBase" id="RU000354"/>
    </source>
</evidence>
<sequence length="482" mass="56085">MLALKLCRKDQTIMICVVLILELLAIPINSVTSGSKNKTEILIKKTMLSQQGVKIRAMEQKRTDSRLPLPPRYMLDLYARYRSGQYLNNKNRGDTVRSILPKKGKLEGKHILIFNLSGIHPTERILNGELHIPRRWKIKYGKHQKQDSTVYHLVLIDYSKTTVTVLEKLTMDHQGQGWQNYDVTKPITACHEKKTCGSVFAMKLEVRRSRGKYKTVNIWRIIRKTSKPFLIIFSEDDKRNETIEDLDERFLFYDNLKKSNMMSLSYQETKQQLLNRSKRSTWDNELPIDPIHTNKIPDPNVNAFHSHTETQKRDPSLIPYPEETNYWKSFGKSKGFKRRNRKKRRRKNRKLPHFLHPKGEQIHENDASLHNKYGTFSDLCRRRKLRVNFADIGWSRWIIAPTSLEVHFCSGHCPFPLTKNFRPSNHATIQSIVNAIGLNPGVPAPCCVPDSLSSVTLLYFDEDENVVLKNYPNMSVQNCACR</sequence>
<comment type="subcellular location">
    <subcellularLocation>
        <location evidence="1">Secreted</location>
    </subcellularLocation>
</comment>
<dbReference type="Pfam" id="PF00019">
    <property type="entry name" value="TGF_beta"/>
    <property type="match status" value="1"/>
</dbReference>
<keyword evidence="7" id="KW-0472">Membrane</keyword>
<feature type="transmembrane region" description="Helical" evidence="7">
    <location>
        <begin position="12"/>
        <end position="31"/>
    </location>
</feature>
<dbReference type="Pfam" id="PF00688">
    <property type="entry name" value="TGFb_propeptide"/>
    <property type="match status" value="1"/>
</dbReference>
<keyword evidence="3" id="KW-0964">Secreted</keyword>
<evidence type="ECO:0000256" key="1">
    <source>
        <dbReference type="ARBA" id="ARBA00004613"/>
    </source>
</evidence>
<evidence type="ECO:0000256" key="7">
    <source>
        <dbReference type="SAM" id="Phobius"/>
    </source>
</evidence>
<keyword evidence="9" id="KW-1185">Reference proteome</keyword>
<evidence type="ECO:0000256" key="4">
    <source>
        <dbReference type="ARBA" id="ARBA00023030"/>
    </source>
</evidence>
<dbReference type="InterPro" id="IPR029034">
    <property type="entry name" value="Cystine-knot_cytokine"/>
</dbReference>
<keyword evidence="5" id="KW-1015">Disulfide bond</keyword>
<dbReference type="SMART" id="SM00204">
    <property type="entry name" value="TGFB"/>
    <property type="match status" value="1"/>
</dbReference>
<dbReference type="PROSITE" id="PS51362">
    <property type="entry name" value="TGF_BETA_2"/>
    <property type="match status" value="1"/>
</dbReference>
<evidence type="ECO:0000256" key="3">
    <source>
        <dbReference type="ARBA" id="ARBA00022525"/>
    </source>
</evidence>
<accession>A0ABM1T0C6</accession>
<dbReference type="InterPro" id="IPR001839">
    <property type="entry name" value="TGF-b_C"/>
</dbReference>
<organism evidence="9 10">
    <name type="scientific">Limulus polyphemus</name>
    <name type="common">Atlantic horseshoe crab</name>
    <dbReference type="NCBI Taxonomy" id="6850"/>
    <lineage>
        <taxon>Eukaryota</taxon>
        <taxon>Metazoa</taxon>
        <taxon>Ecdysozoa</taxon>
        <taxon>Arthropoda</taxon>
        <taxon>Chelicerata</taxon>
        <taxon>Merostomata</taxon>
        <taxon>Xiphosura</taxon>
        <taxon>Limulidae</taxon>
        <taxon>Limulus</taxon>
    </lineage>
</organism>
<dbReference type="CDD" id="cd13763">
    <property type="entry name" value="TGF_beta_BMP3_like"/>
    <property type="match status" value="1"/>
</dbReference>
<dbReference type="InterPro" id="IPR015615">
    <property type="entry name" value="TGF-beta-rel"/>
</dbReference>
<dbReference type="PANTHER" id="PTHR11848:SF270">
    <property type="entry name" value="BONE MORPHOGENETIC PROTEIN 3-LIKE"/>
    <property type="match status" value="1"/>
</dbReference>
<reference evidence="10" key="1">
    <citation type="submission" date="2025-08" db="UniProtKB">
        <authorList>
            <consortium name="RefSeq"/>
        </authorList>
    </citation>
    <scope>IDENTIFICATION</scope>
    <source>
        <tissue evidence="10">Muscle</tissue>
    </source>
</reference>